<reference evidence="2" key="1">
    <citation type="submission" date="2022-01" db="EMBL/GenBank/DDBJ databases">
        <authorList>
            <person name="King R."/>
        </authorList>
    </citation>
    <scope>NUCLEOTIDE SEQUENCE</scope>
</reference>
<feature type="transmembrane region" description="Helical" evidence="1">
    <location>
        <begin position="12"/>
        <end position="33"/>
    </location>
</feature>
<accession>A0A9P0E5R1</accession>
<dbReference type="Proteomes" id="UP001152798">
    <property type="component" value="Chromosome 1"/>
</dbReference>
<sequence length="59" mass="6846">MKTNKYKLQSEPNTLFASSIVHVLIWFIIRWSIVNENAVLTLPFIIWRFAYPPAGLLLA</sequence>
<organism evidence="2 3">
    <name type="scientific">Nezara viridula</name>
    <name type="common">Southern green stink bug</name>
    <name type="synonym">Cimex viridulus</name>
    <dbReference type="NCBI Taxonomy" id="85310"/>
    <lineage>
        <taxon>Eukaryota</taxon>
        <taxon>Metazoa</taxon>
        <taxon>Ecdysozoa</taxon>
        <taxon>Arthropoda</taxon>
        <taxon>Hexapoda</taxon>
        <taxon>Insecta</taxon>
        <taxon>Pterygota</taxon>
        <taxon>Neoptera</taxon>
        <taxon>Paraneoptera</taxon>
        <taxon>Hemiptera</taxon>
        <taxon>Heteroptera</taxon>
        <taxon>Panheteroptera</taxon>
        <taxon>Pentatomomorpha</taxon>
        <taxon>Pentatomoidea</taxon>
        <taxon>Pentatomidae</taxon>
        <taxon>Pentatominae</taxon>
        <taxon>Nezara</taxon>
    </lineage>
</organism>
<keyword evidence="1" id="KW-1133">Transmembrane helix</keyword>
<dbReference type="AlphaFoldDB" id="A0A9P0E5R1"/>
<keyword evidence="1" id="KW-0812">Transmembrane</keyword>
<proteinExistence type="predicted"/>
<evidence type="ECO:0000313" key="3">
    <source>
        <dbReference type="Proteomes" id="UP001152798"/>
    </source>
</evidence>
<evidence type="ECO:0000313" key="2">
    <source>
        <dbReference type="EMBL" id="CAH1388894.1"/>
    </source>
</evidence>
<dbReference type="EMBL" id="OV725077">
    <property type="protein sequence ID" value="CAH1388894.1"/>
    <property type="molecule type" value="Genomic_DNA"/>
</dbReference>
<keyword evidence="3" id="KW-1185">Reference proteome</keyword>
<name>A0A9P0E5R1_NEZVI</name>
<protein>
    <submittedName>
        <fullName evidence="2">Uncharacterized protein</fullName>
    </submittedName>
</protein>
<evidence type="ECO:0000256" key="1">
    <source>
        <dbReference type="SAM" id="Phobius"/>
    </source>
</evidence>
<gene>
    <name evidence="2" type="ORF">NEZAVI_LOCUS406</name>
</gene>
<keyword evidence="1" id="KW-0472">Membrane</keyword>